<evidence type="ECO:0000259" key="2">
    <source>
        <dbReference type="PROSITE" id="PS50213"/>
    </source>
</evidence>
<dbReference type="STRING" id="430453.SAMN04487962_1191"/>
<dbReference type="Gene3D" id="2.30.180.10">
    <property type="entry name" value="FAS1 domain"/>
    <property type="match status" value="1"/>
</dbReference>
<dbReference type="PROSITE" id="PS50213">
    <property type="entry name" value="FAS1"/>
    <property type="match status" value="1"/>
</dbReference>
<dbReference type="PANTHER" id="PTHR10900:SF77">
    <property type="entry name" value="FI19380P1"/>
    <property type="match status" value="1"/>
</dbReference>
<dbReference type="PANTHER" id="PTHR10900">
    <property type="entry name" value="PERIOSTIN-RELATED"/>
    <property type="match status" value="1"/>
</dbReference>
<evidence type="ECO:0000256" key="1">
    <source>
        <dbReference type="SAM" id="SignalP"/>
    </source>
</evidence>
<keyword evidence="1" id="KW-0732">Signal</keyword>
<dbReference type="InterPro" id="IPR050904">
    <property type="entry name" value="Adhesion/Biosynth-related"/>
</dbReference>
<evidence type="ECO:0000313" key="3">
    <source>
        <dbReference type="EMBL" id="SET71260.1"/>
    </source>
</evidence>
<name>A0A1I0GJ94_9GAMM</name>
<reference evidence="4" key="1">
    <citation type="submission" date="2016-10" db="EMBL/GenBank/DDBJ databases">
        <authorList>
            <person name="Varghese N."/>
            <person name="Submissions S."/>
        </authorList>
    </citation>
    <scope>NUCLEOTIDE SEQUENCE [LARGE SCALE GENOMIC DNA]</scope>
    <source>
        <strain evidence="4">CGMCC 1.6489</strain>
    </source>
</reference>
<dbReference type="AlphaFoldDB" id="A0A1I0GJ94"/>
<feature type="chain" id="PRO_5011778180" evidence="1">
    <location>
        <begin position="23"/>
        <end position="176"/>
    </location>
</feature>
<dbReference type="SUPFAM" id="SSF82153">
    <property type="entry name" value="FAS1 domain"/>
    <property type="match status" value="1"/>
</dbReference>
<proteinExistence type="predicted"/>
<accession>A0A1I0GJ94</accession>
<keyword evidence="4" id="KW-1185">Reference proteome</keyword>
<gene>
    <name evidence="3" type="ORF">SAMN04487962_1191</name>
</gene>
<feature type="domain" description="FAS1" evidence="2">
    <location>
        <begin position="31"/>
        <end position="174"/>
    </location>
</feature>
<sequence length="176" mass="18397">MNLPKFAIALVASFGLMASAQADHHGDMKDKPTITDIVVNSENHTTLETAVVEAGLAETLAGKGPFTVFAPTDDAFAALPEGTVESLLKPENLEQLQGILTNHVVEGKVSSQKLLGLIETGETMYTIETMNGDVIARTESGAVTLEDAQGNKATVTATDIEASNGVVHVIDGVLLP</sequence>
<dbReference type="InterPro" id="IPR036378">
    <property type="entry name" value="FAS1_dom_sf"/>
</dbReference>
<dbReference type="InterPro" id="IPR000782">
    <property type="entry name" value="FAS1_domain"/>
</dbReference>
<protein>
    <submittedName>
        <fullName evidence="3">Uncaracterized surface protein containing fasciclin (FAS1) repeats</fullName>
    </submittedName>
</protein>
<organism evidence="3 4">
    <name type="scientific">Marinobacter segnicrescens</name>
    <dbReference type="NCBI Taxonomy" id="430453"/>
    <lineage>
        <taxon>Bacteria</taxon>
        <taxon>Pseudomonadati</taxon>
        <taxon>Pseudomonadota</taxon>
        <taxon>Gammaproteobacteria</taxon>
        <taxon>Pseudomonadales</taxon>
        <taxon>Marinobacteraceae</taxon>
        <taxon>Marinobacter</taxon>
    </lineage>
</organism>
<dbReference type="EMBL" id="FOHZ01000019">
    <property type="protein sequence ID" value="SET71260.1"/>
    <property type="molecule type" value="Genomic_DNA"/>
</dbReference>
<dbReference type="SMART" id="SM00554">
    <property type="entry name" value="FAS1"/>
    <property type="match status" value="1"/>
</dbReference>
<dbReference type="FunFam" id="2.30.180.10:FF:000014">
    <property type="entry name" value="Stabilin 1"/>
    <property type="match status" value="1"/>
</dbReference>
<dbReference type="Proteomes" id="UP000198762">
    <property type="component" value="Unassembled WGS sequence"/>
</dbReference>
<dbReference type="Pfam" id="PF02469">
    <property type="entry name" value="Fasciclin"/>
    <property type="match status" value="1"/>
</dbReference>
<dbReference type="OrthoDB" id="9800666at2"/>
<dbReference type="RefSeq" id="WP_091853861.1">
    <property type="nucleotide sequence ID" value="NZ_FOHZ01000019.1"/>
</dbReference>
<evidence type="ECO:0000313" key="4">
    <source>
        <dbReference type="Proteomes" id="UP000198762"/>
    </source>
</evidence>
<feature type="signal peptide" evidence="1">
    <location>
        <begin position="1"/>
        <end position="22"/>
    </location>
</feature>